<keyword evidence="2" id="KW-0805">Transcription regulation</keyword>
<gene>
    <name evidence="8" type="primary">uvrY_2</name>
    <name evidence="8" type="ORF">L21SP5_03154</name>
</gene>
<dbReference type="AlphaFoldDB" id="A0A0S2I377"/>
<accession>A0A0S2I377</accession>
<dbReference type="InterPro" id="IPR039420">
    <property type="entry name" value="WalR-like"/>
</dbReference>
<dbReference type="RefSeq" id="WP_057954120.1">
    <property type="nucleotide sequence ID" value="NZ_CP013118.1"/>
</dbReference>
<dbReference type="PATRIC" id="fig|1307839.3.peg.3315"/>
<name>A0A0S2I377_9BACT</name>
<dbReference type="EMBL" id="CP013118">
    <property type="protein sequence ID" value="ALO16769.1"/>
    <property type="molecule type" value="Genomic_DNA"/>
</dbReference>
<dbReference type="PANTHER" id="PTHR43214">
    <property type="entry name" value="TWO-COMPONENT RESPONSE REGULATOR"/>
    <property type="match status" value="1"/>
</dbReference>
<evidence type="ECO:0000256" key="5">
    <source>
        <dbReference type="PROSITE-ProRule" id="PRU00169"/>
    </source>
</evidence>
<dbReference type="CDD" id="cd06170">
    <property type="entry name" value="LuxR_C_like"/>
    <property type="match status" value="1"/>
</dbReference>
<dbReference type="SMART" id="SM00448">
    <property type="entry name" value="REC"/>
    <property type="match status" value="1"/>
</dbReference>
<evidence type="ECO:0000256" key="3">
    <source>
        <dbReference type="ARBA" id="ARBA00023125"/>
    </source>
</evidence>
<keyword evidence="4" id="KW-0804">Transcription</keyword>
<dbReference type="GO" id="GO:0003677">
    <property type="term" value="F:DNA binding"/>
    <property type="evidence" value="ECO:0007669"/>
    <property type="project" value="UniProtKB-KW"/>
</dbReference>
<feature type="domain" description="HTH luxR-type" evidence="6">
    <location>
        <begin position="145"/>
        <end position="210"/>
    </location>
</feature>
<dbReference type="Pfam" id="PF00072">
    <property type="entry name" value="Response_reg"/>
    <property type="match status" value="1"/>
</dbReference>
<evidence type="ECO:0000313" key="9">
    <source>
        <dbReference type="Proteomes" id="UP000064893"/>
    </source>
</evidence>
<dbReference type="Pfam" id="PF00196">
    <property type="entry name" value="GerE"/>
    <property type="match status" value="1"/>
</dbReference>
<evidence type="ECO:0000256" key="4">
    <source>
        <dbReference type="ARBA" id="ARBA00023163"/>
    </source>
</evidence>
<dbReference type="SUPFAM" id="SSF52172">
    <property type="entry name" value="CheY-like"/>
    <property type="match status" value="1"/>
</dbReference>
<dbReference type="Proteomes" id="UP000064893">
    <property type="component" value="Chromosome"/>
</dbReference>
<proteinExistence type="predicted"/>
<sequence length="213" mass="24333">MDLIRIVLVDDHKLLLSSMKVMLEKEDFIEVVGKAYNGKDFLEMMDNIEFDMVLMDIDMPGMNGIEAARGALSRRPDIKIITVSMFDDFDNYNQVIEAGVHGFVVKNAEIRELLEAIYSVWRNEKYFSPQLLENAIEYMSNRQDKSKVKYLLSKREMQVLKLISEGLSSNEIAANLDISPRTVEKHRDALLKKTKSKNAVTLAVFASKHGLLD</sequence>
<protein>
    <submittedName>
        <fullName evidence="8">Response regulator UvrY</fullName>
    </submittedName>
</protein>
<dbReference type="PROSITE" id="PS00622">
    <property type="entry name" value="HTH_LUXR_1"/>
    <property type="match status" value="1"/>
</dbReference>
<feature type="modified residue" description="4-aspartylphosphate" evidence="5">
    <location>
        <position position="56"/>
    </location>
</feature>
<dbReference type="PRINTS" id="PR00038">
    <property type="entry name" value="HTHLUXR"/>
</dbReference>
<keyword evidence="1 5" id="KW-0597">Phosphoprotein</keyword>
<evidence type="ECO:0000259" key="6">
    <source>
        <dbReference type="PROSITE" id="PS50043"/>
    </source>
</evidence>
<dbReference type="SMART" id="SM00421">
    <property type="entry name" value="HTH_LUXR"/>
    <property type="match status" value="1"/>
</dbReference>
<dbReference type="GO" id="GO:0006355">
    <property type="term" value="P:regulation of DNA-templated transcription"/>
    <property type="evidence" value="ECO:0007669"/>
    <property type="project" value="InterPro"/>
</dbReference>
<dbReference type="SUPFAM" id="SSF46894">
    <property type="entry name" value="C-terminal effector domain of the bipartite response regulators"/>
    <property type="match status" value="1"/>
</dbReference>
<dbReference type="KEGG" id="blq:L21SP5_03154"/>
<dbReference type="InterPro" id="IPR016032">
    <property type="entry name" value="Sig_transdc_resp-reg_C-effctor"/>
</dbReference>
<feature type="domain" description="Response regulatory" evidence="7">
    <location>
        <begin position="5"/>
        <end position="121"/>
    </location>
</feature>
<keyword evidence="3" id="KW-0238">DNA-binding</keyword>
<dbReference type="Gene3D" id="3.40.50.2300">
    <property type="match status" value="1"/>
</dbReference>
<dbReference type="PROSITE" id="PS50043">
    <property type="entry name" value="HTH_LUXR_2"/>
    <property type="match status" value="1"/>
</dbReference>
<evidence type="ECO:0000259" key="7">
    <source>
        <dbReference type="PROSITE" id="PS50110"/>
    </source>
</evidence>
<keyword evidence="9" id="KW-1185">Reference proteome</keyword>
<dbReference type="InterPro" id="IPR011006">
    <property type="entry name" value="CheY-like_superfamily"/>
</dbReference>
<organism evidence="8 9">
    <name type="scientific">Salinivirga cyanobacteriivorans</name>
    <dbReference type="NCBI Taxonomy" id="1307839"/>
    <lineage>
        <taxon>Bacteria</taxon>
        <taxon>Pseudomonadati</taxon>
        <taxon>Bacteroidota</taxon>
        <taxon>Bacteroidia</taxon>
        <taxon>Bacteroidales</taxon>
        <taxon>Salinivirgaceae</taxon>
        <taxon>Salinivirga</taxon>
    </lineage>
</organism>
<evidence type="ECO:0000313" key="8">
    <source>
        <dbReference type="EMBL" id="ALO16769.1"/>
    </source>
</evidence>
<reference evidence="8 9" key="1">
    <citation type="submission" date="2015-11" db="EMBL/GenBank/DDBJ databases">
        <title>Description and complete genome sequence of a novel strain predominating in hypersaline microbial mats and representing a new family of the Bacteriodetes phylum.</title>
        <authorList>
            <person name="Spring S."/>
            <person name="Bunk B."/>
            <person name="Sproer C."/>
            <person name="Klenk H.-P."/>
        </authorList>
    </citation>
    <scope>NUCLEOTIDE SEQUENCE [LARGE SCALE GENOMIC DNA]</scope>
    <source>
        <strain evidence="8 9">L21-Spi-D4</strain>
    </source>
</reference>
<evidence type="ECO:0000256" key="1">
    <source>
        <dbReference type="ARBA" id="ARBA00022553"/>
    </source>
</evidence>
<dbReference type="PROSITE" id="PS50110">
    <property type="entry name" value="RESPONSE_REGULATORY"/>
    <property type="match status" value="1"/>
</dbReference>
<dbReference type="InterPro" id="IPR000792">
    <property type="entry name" value="Tscrpt_reg_LuxR_C"/>
</dbReference>
<dbReference type="InterPro" id="IPR058245">
    <property type="entry name" value="NreC/VraR/RcsB-like_REC"/>
</dbReference>
<dbReference type="PANTHER" id="PTHR43214:SF41">
    <property type="entry name" value="NITRATE_NITRITE RESPONSE REGULATOR PROTEIN NARP"/>
    <property type="match status" value="1"/>
</dbReference>
<evidence type="ECO:0000256" key="2">
    <source>
        <dbReference type="ARBA" id="ARBA00023015"/>
    </source>
</evidence>
<dbReference type="GO" id="GO:0000160">
    <property type="term" value="P:phosphorelay signal transduction system"/>
    <property type="evidence" value="ECO:0007669"/>
    <property type="project" value="InterPro"/>
</dbReference>
<dbReference type="CDD" id="cd17535">
    <property type="entry name" value="REC_NarL-like"/>
    <property type="match status" value="1"/>
</dbReference>
<dbReference type="OrthoDB" id="9796457at2"/>
<dbReference type="InterPro" id="IPR001789">
    <property type="entry name" value="Sig_transdc_resp-reg_receiver"/>
</dbReference>
<dbReference type="STRING" id="1307839.L21SP5_03154"/>